<evidence type="ECO:0000256" key="7">
    <source>
        <dbReference type="ARBA" id="ARBA00023224"/>
    </source>
</evidence>
<feature type="domain" description="G-protein coupled receptors family 1 profile" evidence="10">
    <location>
        <begin position="40"/>
        <end position="410"/>
    </location>
</feature>
<evidence type="ECO:0000313" key="11">
    <source>
        <dbReference type="EMBL" id="KAH3729220.1"/>
    </source>
</evidence>
<evidence type="ECO:0000256" key="8">
    <source>
        <dbReference type="RuleBase" id="RU000688"/>
    </source>
</evidence>
<evidence type="ECO:0000256" key="2">
    <source>
        <dbReference type="ARBA" id="ARBA00022692"/>
    </source>
</evidence>
<evidence type="ECO:0000256" key="6">
    <source>
        <dbReference type="ARBA" id="ARBA00023170"/>
    </source>
</evidence>
<dbReference type="CDD" id="cd00637">
    <property type="entry name" value="7tm_classA_rhodopsin-like"/>
    <property type="match status" value="1"/>
</dbReference>
<dbReference type="PANTHER" id="PTHR24238">
    <property type="entry name" value="G-PROTEIN COUPLED RECEPTOR"/>
    <property type="match status" value="1"/>
</dbReference>
<feature type="transmembrane region" description="Helical" evidence="9">
    <location>
        <begin position="394"/>
        <end position="412"/>
    </location>
</feature>
<gene>
    <name evidence="11" type="ORF">DPMN_055186</name>
</gene>
<feature type="transmembrane region" description="Helical" evidence="9">
    <location>
        <begin position="350"/>
        <end position="374"/>
    </location>
</feature>
<keyword evidence="7 8" id="KW-0807">Transducer</keyword>
<accession>A0A9D4HSA5</accession>
<reference evidence="11" key="1">
    <citation type="journal article" date="2019" name="bioRxiv">
        <title>The Genome of the Zebra Mussel, Dreissena polymorpha: A Resource for Invasive Species Research.</title>
        <authorList>
            <person name="McCartney M.A."/>
            <person name="Auch B."/>
            <person name="Kono T."/>
            <person name="Mallez S."/>
            <person name="Zhang Y."/>
            <person name="Obille A."/>
            <person name="Becker A."/>
            <person name="Abrahante J.E."/>
            <person name="Garbe J."/>
            <person name="Badalamenti J.P."/>
            <person name="Herman A."/>
            <person name="Mangelson H."/>
            <person name="Liachko I."/>
            <person name="Sullivan S."/>
            <person name="Sone E.D."/>
            <person name="Koren S."/>
            <person name="Silverstein K.A.T."/>
            <person name="Beckman K.B."/>
            <person name="Gohl D.M."/>
        </authorList>
    </citation>
    <scope>NUCLEOTIDE SEQUENCE</scope>
    <source>
        <strain evidence="11">Duluth1</strain>
        <tissue evidence="11">Whole animal</tissue>
    </source>
</reference>
<dbReference type="AlphaFoldDB" id="A0A9D4HSA5"/>
<dbReference type="Pfam" id="PF00001">
    <property type="entry name" value="7tm_1"/>
    <property type="match status" value="1"/>
</dbReference>
<name>A0A9D4HSA5_DREPO</name>
<dbReference type="PROSITE" id="PS00237">
    <property type="entry name" value="G_PROTEIN_RECEP_F1_1"/>
    <property type="match status" value="1"/>
</dbReference>
<feature type="transmembrane region" description="Helical" evidence="9">
    <location>
        <begin position="26"/>
        <end position="48"/>
    </location>
</feature>
<dbReference type="GO" id="GO:0016020">
    <property type="term" value="C:membrane"/>
    <property type="evidence" value="ECO:0007669"/>
    <property type="project" value="UniProtKB-SubCell"/>
</dbReference>
<feature type="transmembrane region" description="Helical" evidence="9">
    <location>
        <begin position="193"/>
        <end position="214"/>
    </location>
</feature>
<sequence>MSETDFSEQIILEEVSRKEVLRQVPLLVYLLIICISGTIGNILVFYVYRKKYGRSNCRTFVLCLSLISLIACAVVVPLECFTLLRELNFQRAWVCKANVFLSTWPTLTSGLLLLCIATDRYRKVCRPLLWQISHKESFLMCVCSAGIGLAISWISPVIYGIQRSYNKQYNITVSQCVETEVMRKTVFPLINNVLFAVLFFGALFGIITLYCLIVRGVRRHNARRSNYLRGRTTSTPIHSECVMNMAERQVLCNNVTSETSDVMISESDNQCLSGMETKSSLKPDTKRHPQESNRHFVLGSMLSLATRPISFLSRTFSTTTVNTTTNVNDVTYRSRENGTNAKQKNANRTAIIMFQISLAFIASYLPLIVILLIRQFDTNFVDNLSDIGRAMYKFGLRSYYLNFALNPLIYGMRDKRFRQTCKQLLCRCKHK</sequence>
<keyword evidence="3 9" id="KW-1133">Transmembrane helix</keyword>
<evidence type="ECO:0000256" key="5">
    <source>
        <dbReference type="ARBA" id="ARBA00023136"/>
    </source>
</evidence>
<feature type="transmembrane region" description="Helical" evidence="9">
    <location>
        <begin position="138"/>
        <end position="159"/>
    </location>
</feature>
<dbReference type="InterPro" id="IPR000276">
    <property type="entry name" value="GPCR_Rhodpsn"/>
</dbReference>
<evidence type="ECO:0000259" key="10">
    <source>
        <dbReference type="PROSITE" id="PS50262"/>
    </source>
</evidence>
<comment type="caution">
    <text evidence="11">The sequence shown here is derived from an EMBL/GenBank/DDBJ whole genome shotgun (WGS) entry which is preliminary data.</text>
</comment>
<evidence type="ECO:0000256" key="9">
    <source>
        <dbReference type="SAM" id="Phobius"/>
    </source>
</evidence>
<keyword evidence="5 9" id="KW-0472">Membrane</keyword>
<protein>
    <recommendedName>
        <fullName evidence="10">G-protein coupled receptors family 1 profile domain-containing protein</fullName>
    </recommendedName>
</protein>
<feature type="transmembrane region" description="Helical" evidence="9">
    <location>
        <begin position="60"/>
        <end position="78"/>
    </location>
</feature>
<dbReference type="EMBL" id="JAIWYP010000012">
    <property type="protein sequence ID" value="KAH3729220.1"/>
    <property type="molecule type" value="Genomic_DNA"/>
</dbReference>
<feature type="transmembrane region" description="Helical" evidence="9">
    <location>
        <begin position="98"/>
        <end position="117"/>
    </location>
</feature>
<evidence type="ECO:0000256" key="4">
    <source>
        <dbReference type="ARBA" id="ARBA00023040"/>
    </source>
</evidence>
<organism evidence="11 12">
    <name type="scientific">Dreissena polymorpha</name>
    <name type="common">Zebra mussel</name>
    <name type="synonym">Mytilus polymorpha</name>
    <dbReference type="NCBI Taxonomy" id="45954"/>
    <lineage>
        <taxon>Eukaryota</taxon>
        <taxon>Metazoa</taxon>
        <taxon>Spiralia</taxon>
        <taxon>Lophotrochozoa</taxon>
        <taxon>Mollusca</taxon>
        <taxon>Bivalvia</taxon>
        <taxon>Autobranchia</taxon>
        <taxon>Heteroconchia</taxon>
        <taxon>Euheterodonta</taxon>
        <taxon>Imparidentia</taxon>
        <taxon>Neoheterodontei</taxon>
        <taxon>Myida</taxon>
        <taxon>Dreissenoidea</taxon>
        <taxon>Dreissenidae</taxon>
        <taxon>Dreissena</taxon>
    </lineage>
</organism>
<dbReference type="GO" id="GO:0004930">
    <property type="term" value="F:G protein-coupled receptor activity"/>
    <property type="evidence" value="ECO:0007669"/>
    <property type="project" value="UniProtKB-KW"/>
</dbReference>
<evidence type="ECO:0000256" key="3">
    <source>
        <dbReference type="ARBA" id="ARBA00022989"/>
    </source>
</evidence>
<dbReference type="InterPro" id="IPR017452">
    <property type="entry name" value="GPCR_Rhodpsn_7TM"/>
</dbReference>
<dbReference type="OrthoDB" id="6082926at2759"/>
<dbReference type="PANTHER" id="PTHR24238:SF47">
    <property type="entry name" value="ECDYSTEROIDS_DOPAMINE RECEPTOR-RELATED"/>
    <property type="match status" value="1"/>
</dbReference>
<comment type="similarity">
    <text evidence="8">Belongs to the G-protein coupled receptor 1 family.</text>
</comment>
<dbReference type="PRINTS" id="PR00237">
    <property type="entry name" value="GPCRRHODOPSN"/>
</dbReference>
<keyword evidence="12" id="KW-1185">Reference proteome</keyword>
<reference evidence="11" key="2">
    <citation type="submission" date="2020-11" db="EMBL/GenBank/DDBJ databases">
        <authorList>
            <person name="McCartney M.A."/>
            <person name="Auch B."/>
            <person name="Kono T."/>
            <person name="Mallez S."/>
            <person name="Becker A."/>
            <person name="Gohl D.M."/>
            <person name="Silverstein K.A.T."/>
            <person name="Koren S."/>
            <person name="Bechman K.B."/>
            <person name="Herman A."/>
            <person name="Abrahante J.E."/>
            <person name="Garbe J."/>
        </authorList>
    </citation>
    <scope>NUCLEOTIDE SEQUENCE</scope>
    <source>
        <strain evidence="11">Duluth1</strain>
        <tissue evidence="11">Whole animal</tissue>
    </source>
</reference>
<evidence type="ECO:0000313" key="12">
    <source>
        <dbReference type="Proteomes" id="UP000828390"/>
    </source>
</evidence>
<keyword evidence="4 8" id="KW-0297">G-protein coupled receptor</keyword>
<dbReference type="PROSITE" id="PS50262">
    <property type="entry name" value="G_PROTEIN_RECEP_F1_2"/>
    <property type="match status" value="1"/>
</dbReference>
<dbReference type="Gene3D" id="1.20.1070.10">
    <property type="entry name" value="Rhodopsin 7-helix transmembrane proteins"/>
    <property type="match status" value="1"/>
</dbReference>
<proteinExistence type="inferred from homology"/>
<comment type="subcellular location">
    <subcellularLocation>
        <location evidence="1">Membrane</location>
        <topology evidence="1">Multi-pass membrane protein</topology>
    </subcellularLocation>
</comment>
<keyword evidence="2 8" id="KW-0812">Transmembrane</keyword>
<dbReference type="Proteomes" id="UP000828390">
    <property type="component" value="Unassembled WGS sequence"/>
</dbReference>
<keyword evidence="6 8" id="KW-0675">Receptor</keyword>
<dbReference type="SUPFAM" id="SSF81321">
    <property type="entry name" value="Family A G protein-coupled receptor-like"/>
    <property type="match status" value="1"/>
</dbReference>
<evidence type="ECO:0000256" key="1">
    <source>
        <dbReference type="ARBA" id="ARBA00004141"/>
    </source>
</evidence>